<reference evidence="2 3" key="1">
    <citation type="journal article" date="2024" name="Commun. Biol.">
        <title>Comparative genomic analysis of thermophilic fungi reveals convergent evolutionary adaptations and gene losses.</title>
        <authorList>
            <person name="Steindorff A.S."/>
            <person name="Aguilar-Pontes M.V."/>
            <person name="Robinson A.J."/>
            <person name="Andreopoulos B."/>
            <person name="LaButti K."/>
            <person name="Kuo A."/>
            <person name="Mondo S."/>
            <person name="Riley R."/>
            <person name="Otillar R."/>
            <person name="Haridas S."/>
            <person name="Lipzen A."/>
            <person name="Grimwood J."/>
            <person name="Schmutz J."/>
            <person name="Clum A."/>
            <person name="Reid I.D."/>
            <person name="Moisan M.C."/>
            <person name="Butler G."/>
            <person name="Nguyen T.T.M."/>
            <person name="Dewar K."/>
            <person name="Conant G."/>
            <person name="Drula E."/>
            <person name="Henrissat B."/>
            <person name="Hansel C."/>
            <person name="Singer S."/>
            <person name="Hutchinson M.I."/>
            <person name="de Vries R.P."/>
            <person name="Natvig D.O."/>
            <person name="Powell A.J."/>
            <person name="Tsang A."/>
            <person name="Grigoriev I.V."/>
        </authorList>
    </citation>
    <scope>NUCLEOTIDE SEQUENCE [LARGE SCALE GENOMIC DNA]</scope>
    <source>
        <strain evidence="2 3">CBS 494.80</strain>
    </source>
</reference>
<keyword evidence="3" id="KW-1185">Reference proteome</keyword>
<gene>
    <name evidence="2" type="ORF">VTL71DRAFT_8694</name>
</gene>
<evidence type="ECO:0000313" key="2">
    <source>
        <dbReference type="EMBL" id="KAL2074914.1"/>
    </source>
</evidence>
<accession>A0ABR4D0R2</accession>
<dbReference type="EMBL" id="JAZHXI010000002">
    <property type="protein sequence ID" value="KAL2074914.1"/>
    <property type="molecule type" value="Genomic_DNA"/>
</dbReference>
<keyword evidence="1" id="KW-0175">Coiled coil</keyword>
<comment type="caution">
    <text evidence="2">The sequence shown here is derived from an EMBL/GenBank/DDBJ whole genome shotgun (WGS) entry which is preliminary data.</text>
</comment>
<dbReference type="Proteomes" id="UP001595075">
    <property type="component" value="Unassembled WGS sequence"/>
</dbReference>
<sequence>MSSILWQGSYSVEPHIRRKWRICGRNSQAEREELGPLQQLRYDIKQLWSSMQKLKDDNSTSTKKASASTKLMDLWSTENKMLKASAESFTARNVDLQKSLDQYKADVEVLTRDA</sequence>
<proteinExistence type="predicted"/>
<feature type="coiled-coil region" evidence="1">
    <location>
        <begin position="86"/>
        <end position="113"/>
    </location>
</feature>
<evidence type="ECO:0000313" key="3">
    <source>
        <dbReference type="Proteomes" id="UP001595075"/>
    </source>
</evidence>
<organism evidence="2 3">
    <name type="scientific">Oculimacula yallundae</name>
    <dbReference type="NCBI Taxonomy" id="86028"/>
    <lineage>
        <taxon>Eukaryota</taxon>
        <taxon>Fungi</taxon>
        <taxon>Dikarya</taxon>
        <taxon>Ascomycota</taxon>
        <taxon>Pezizomycotina</taxon>
        <taxon>Leotiomycetes</taxon>
        <taxon>Helotiales</taxon>
        <taxon>Ploettnerulaceae</taxon>
        <taxon>Oculimacula</taxon>
    </lineage>
</organism>
<evidence type="ECO:0000256" key="1">
    <source>
        <dbReference type="SAM" id="Coils"/>
    </source>
</evidence>
<protein>
    <submittedName>
        <fullName evidence="2">Uncharacterized protein</fullName>
    </submittedName>
</protein>
<name>A0ABR4D0R2_9HELO</name>